<feature type="signal peptide" evidence="2">
    <location>
        <begin position="1"/>
        <end position="20"/>
    </location>
</feature>
<accession>A0A6N6RG85</accession>
<dbReference type="InterPro" id="IPR013517">
    <property type="entry name" value="FG-GAP"/>
</dbReference>
<dbReference type="OrthoDB" id="9816120at2"/>
<dbReference type="InterPro" id="IPR028994">
    <property type="entry name" value="Integrin_alpha_N"/>
</dbReference>
<gene>
    <name evidence="4" type="ORF">F8C67_09325</name>
</gene>
<evidence type="ECO:0000256" key="1">
    <source>
        <dbReference type="ARBA" id="ARBA00022729"/>
    </source>
</evidence>
<dbReference type="Pfam" id="PF13517">
    <property type="entry name" value="FG-GAP_3"/>
    <property type="match status" value="1"/>
</dbReference>
<proteinExistence type="predicted"/>
<sequence length="901" mass="99078">MKLRLLVVLTVLSLSTFGQQLFQFRDYIHPEVTRNGNILMNGFAAGMNNPQFSPIDLNQDGTMDLLVFDRDGNSLLPFLTVGSAPNTHYEFAPEYVDSFPDDLRFIVKLVDYNCDGKMDIFYKVTNGIGVYRNTSTGNGLSFEWALGTDQFLKTQFANGQTSQVYVLELDMPVIDDVDGDGDIDILSFETNGVQVYFYQNVSANGCGLEFFLRQECWGGFREDPNNNGVEIDACIPGNAPPFEPENGAHAGSTILSLDLDNDGLEELVMGDISFPESSMLPNTGVADSAYVGSQVSNWAPDGNVPVNLYVFPAFYYMDVTFDGVPDLIAAPNIMPSKNLRQVWMYENSGTATNPTFTFSDSSFLQNTMIDMGEGAYPAFVDLNGDNLDDIILGNRGVWESGGNYSASLWYLKNTSANGNYSFEVVSENIATLSSSVPLSPIPTFADLDGDNDFDMIVGFEDGQLSYYENTGNIGTPTFTLVTNNFGGIDVGANASPELYDFDGDGDYDLLIGEKSGTVNYYENNNGTYTLVTDKFGGINTDFYGQFQGYAMPRMYEFNGKDQLMVGSEHTGIQQFDSASAIINQPSTTEAQFGNGNTSTTTTEETPFGAVKRTGRNQFLYRASELRAMGFTYGQVEKIAFNVTTSNTSNSLTNGVTIRFGNTDSTELNSFQTGLTDGYDNVMPITPGWNEINLQDPFIWDGESSLVIEICFSRNLPLVDNPVEVTDVGFNANAYGDITGWNSNTKNGCNMPYLTTSTLRPNTKITIRPITPPAGQILKGYRRMHADFSDLDNDGYPEVIIGSFGGGLVLMKGEAKDNISVEEVNPHLEATIYPNPTEGRFIVQLEDMEPADYKVFDINGRLQSEGTFEGQAEINLSHLANGIYILHVVQDQRSSYAKIIKR</sequence>
<evidence type="ECO:0000256" key="2">
    <source>
        <dbReference type="SAM" id="SignalP"/>
    </source>
</evidence>
<dbReference type="NCBIfam" id="TIGR04183">
    <property type="entry name" value="Por_Secre_tail"/>
    <property type="match status" value="1"/>
</dbReference>
<dbReference type="PANTHER" id="PTHR44103:SF1">
    <property type="entry name" value="PROPROTEIN CONVERTASE P"/>
    <property type="match status" value="1"/>
</dbReference>
<organism evidence="4 5">
    <name type="scientific">Phaeocystidibacter luteus</name>
    <dbReference type="NCBI Taxonomy" id="911197"/>
    <lineage>
        <taxon>Bacteria</taxon>
        <taxon>Pseudomonadati</taxon>
        <taxon>Bacteroidota</taxon>
        <taxon>Flavobacteriia</taxon>
        <taxon>Flavobacteriales</taxon>
        <taxon>Phaeocystidibacteraceae</taxon>
        <taxon>Phaeocystidibacter</taxon>
    </lineage>
</organism>
<dbReference type="EMBL" id="WBVO01000007">
    <property type="protein sequence ID" value="KAB2809748.1"/>
    <property type="molecule type" value="Genomic_DNA"/>
</dbReference>
<dbReference type="RefSeq" id="WP_151667571.1">
    <property type="nucleotide sequence ID" value="NZ_WBVO01000007.1"/>
</dbReference>
<dbReference type="InterPro" id="IPR026444">
    <property type="entry name" value="Secre_tail"/>
</dbReference>
<dbReference type="Pfam" id="PF18962">
    <property type="entry name" value="Por_Secre_tail"/>
    <property type="match status" value="1"/>
</dbReference>
<evidence type="ECO:0000313" key="4">
    <source>
        <dbReference type="EMBL" id="KAB2809748.1"/>
    </source>
</evidence>
<dbReference type="PANTHER" id="PTHR44103">
    <property type="entry name" value="PROPROTEIN CONVERTASE P"/>
    <property type="match status" value="1"/>
</dbReference>
<name>A0A6N6RG85_9FLAO</name>
<feature type="chain" id="PRO_5027122677" evidence="2">
    <location>
        <begin position="21"/>
        <end position="901"/>
    </location>
</feature>
<dbReference type="SUPFAM" id="SSF69318">
    <property type="entry name" value="Integrin alpha N-terminal domain"/>
    <property type="match status" value="3"/>
</dbReference>
<evidence type="ECO:0000313" key="5">
    <source>
        <dbReference type="Proteomes" id="UP000468650"/>
    </source>
</evidence>
<reference evidence="4 5" key="1">
    <citation type="submission" date="2019-09" db="EMBL/GenBank/DDBJ databases">
        <title>Genomes of family Cryomorphaceae.</title>
        <authorList>
            <person name="Bowman J.P."/>
        </authorList>
    </citation>
    <scope>NUCLEOTIDE SEQUENCE [LARGE SCALE GENOMIC DNA]</scope>
    <source>
        <strain evidence="4 5">LMG 25704</strain>
    </source>
</reference>
<dbReference type="Gene3D" id="2.130.10.130">
    <property type="entry name" value="Integrin alpha, N-terminal"/>
    <property type="match status" value="1"/>
</dbReference>
<keyword evidence="5" id="KW-1185">Reference proteome</keyword>
<dbReference type="Proteomes" id="UP000468650">
    <property type="component" value="Unassembled WGS sequence"/>
</dbReference>
<evidence type="ECO:0000259" key="3">
    <source>
        <dbReference type="Pfam" id="PF18962"/>
    </source>
</evidence>
<feature type="domain" description="Secretion system C-terminal sorting" evidence="3">
    <location>
        <begin position="831"/>
        <end position="899"/>
    </location>
</feature>
<keyword evidence="1 2" id="KW-0732">Signal</keyword>
<protein>
    <submittedName>
        <fullName evidence="4">T9SS type A sorting domain-containing protein</fullName>
    </submittedName>
</protein>
<comment type="caution">
    <text evidence="4">The sequence shown here is derived from an EMBL/GenBank/DDBJ whole genome shotgun (WGS) entry which is preliminary data.</text>
</comment>
<dbReference type="AlphaFoldDB" id="A0A6N6RG85"/>